<protein>
    <submittedName>
        <fullName evidence="1">Uncharacterized protein</fullName>
    </submittedName>
</protein>
<organism evidence="1 2">
    <name type="scientific">Caerostris extrusa</name>
    <name type="common">Bark spider</name>
    <name type="synonym">Caerostris bankana</name>
    <dbReference type="NCBI Taxonomy" id="172846"/>
    <lineage>
        <taxon>Eukaryota</taxon>
        <taxon>Metazoa</taxon>
        <taxon>Ecdysozoa</taxon>
        <taxon>Arthropoda</taxon>
        <taxon>Chelicerata</taxon>
        <taxon>Arachnida</taxon>
        <taxon>Araneae</taxon>
        <taxon>Araneomorphae</taxon>
        <taxon>Entelegynae</taxon>
        <taxon>Araneoidea</taxon>
        <taxon>Araneidae</taxon>
        <taxon>Caerostris</taxon>
    </lineage>
</organism>
<dbReference type="Proteomes" id="UP001054945">
    <property type="component" value="Unassembled WGS sequence"/>
</dbReference>
<dbReference type="EMBL" id="BPLR01007710">
    <property type="protein sequence ID" value="GIY19051.1"/>
    <property type="molecule type" value="Genomic_DNA"/>
</dbReference>
<gene>
    <name evidence="1" type="ORF">CEXT_539061</name>
</gene>
<reference evidence="1 2" key="1">
    <citation type="submission" date="2021-06" db="EMBL/GenBank/DDBJ databases">
        <title>Caerostris extrusa draft genome.</title>
        <authorList>
            <person name="Kono N."/>
            <person name="Arakawa K."/>
        </authorList>
    </citation>
    <scope>NUCLEOTIDE SEQUENCE [LARGE SCALE GENOMIC DNA]</scope>
</reference>
<evidence type="ECO:0000313" key="2">
    <source>
        <dbReference type="Proteomes" id="UP001054945"/>
    </source>
</evidence>
<name>A0AAV4RDL8_CAEEX</name>
<sequence length="168" mass="18816">MAHSFNCTSPTSISKRGALTNRMLVPKTRKIKINQNIKSPNKTVSTPLYKPNKSGVATERIFCRLLQGDCSAPCCGEYSGPLSRVPTVEPCCRTYVWFLLNAILHLLQRGCNKRCQKPFGLSRFCCSLSFSCTFVFVVQSANSSSTTETLGFCWQRLIQFLYFSSSDN</sequence>
<evidence type="ECO:0000313" key="1">
    <source>
        <dbReference type="EMBL" id="GIY19051.1"/>
    </source>
</evidence>
<comment type="caution">
    <text evidence="1">The sequence shown here is derived from an EMBL/GenBank/DDBJ whole genome shotgun (WGS) entry which is preliminary data.</text>
</comment>
<proteinExistence type="predicted"/>
<dbReference type="AlphaFoldDB" id="A0AAV4RDL8"/>
<accession>A0AAV4RDL8</accession>
<keyword evidence="2" id="KW-1185">Reference proteome</keyword>